<dbReference type="Proteomes" id="UP000318542">
    <property type="component" value="Unassembled WGS sequence"/>
</dbReference>
<keyword evidence="3 5" id="KW-0699">rRNA-binding</keyword>
<gene>
    <name evidence="5" type="primary">darP</name>
    <name evidence="6" type="ORF">Tther_00806</name>
</gene>
<keyword evidence="2 5" id="KW-0690">Ribosome biogenesis</keyword>
<evidence type="ECO:0000256" key="1">
    <source>
        <dbReference type="ARBA" id="ARBA00022490"/>
    </source>
</evidence>
<accession>A0A554X508</accession>
<evidence type="ECO:0000256" key="2">
    <source>
        <dbReference type="ARBA" id="ARBA00022517"/>
    </source>
</evidence>
<dbReference type="Pfam" id="PF04751">
    <property type="entry name" value="DarP"/>
    <property type="match status" value="1"/>
</dbReference>
<dbReference type="GO" id="GO:1902626">
    <property type="term" value="P:assembly of large subunit precursor of preribosome"/>
    <property type="evidence" value="ECO:0007669"/>
    <property type="project" value="UniProtKB-UniRule"/>
</dbReference>
<sequence>MIAGMPRKPPKGYFVKGHFVAYGSEEDAELKRTAKWDAEQSKTDLKKRSAHLQAVGEQLLSLKASLLQRLALPESLLDAVAEAKRIDDFEGKRRQLQYVGKLMRQLDEAQVSAIEAAVAEQHQGSAAETQRLHEAERWRERLLADDTALEAWREVEPGGDWQRLRALIRQARKDAQTRAAPAPGQAQRQGRAYRELFQHIRAALDARSADAPTAQP</sequence>
<name>A0A554X508_9BURK</name>
<dbReference type="EMBL" id="VJOL01000009">
    <property type="protein sequence ID" value="TSE30903.1"/>
    <property type="molecule type" value="Genomic_DNA"/>
</dbReference>
<reference evidence="6 7" key="1">
    <citation type="submission" date="2019-07" db="EMBL/GenBank/DDBJ databases">
        <title>Tepidimonas thermarum AA-1 draft genome.</title>
        <authorList>
            <person name="Da Costa M.S."/>
            <person name="Froufe H.J.C."/>
            <person name="Egas C."/>
            <person name="Albuquerque L."/>
        </authorList>
    </citation>
    <scope>NUCLEOTIDE SEQUENCE [LARGE SCALE GENOMIC DNA]</scope>
    <source>
        <strain evidence="6 7">AA-1</strain>
    </source>
</reference>
<dbReference type="Gene3D" id="1.10.60.30">
    <property type="entry name" value="PSPTO4464-like domains"/>
    <property type="match status" value="2"/>
</dbReference>
<keyword evidence="1 5" id="KW-0963">Cytoplasm</keyword>
<keyword evidence="4 5" id="KW-0694">RNA-binding</keyword>
<dbReference type="PANTHER" id="PTHR38101:SF1">
    <property type="entry name" value="UPF0307 PROTEIN YJGA"/>
    <property type="match status" value="1"/>
</dbReference>
<evidence type="ECO:0000256" key="4">
    <source>
        <dbReference type="ARBA" id="ARBA00022884"/>
    </source>
</evidence>
<evidence type="ECO:0000256" key="5">
    <source>
        <dbReference type="HAMAP-Rule" id="MF_00765"/>
    </source>
</evidence>
<dbReference type="InterPro" id="IPR006839">
    <property type="entry name" value="DarP"/>
</dbReference>
<dbReference type="PANTHER" id="PTHR38101">
    <property type="entry name" value="UPF0307 PROTEIN YJGA"/>
    <property type="match status" value="1"/>
</dbReference>
<evidence type="ECO:0000313" key="7">
    <source>
        <dbReference type="Proteomes" id="UP000318542"/>
    </source>
</evidence>
<dbReference type="GO" id="GO:0005829">
    <property type="term" value="C:cytosol"/>
    <property type="evidence" value="ECO:0007669"/>
    <property type="project" value="TreeGrafter"/>
</dbReference>
<dbReference type="GO" id="GO:0043022">
    <property type="term" value="F:ribosome binding"/>
    <property type="evidence" value="ECO:0007669"/>
    <property type="project" value="UniProtKB-UniRule"/>
</dbReference>
<comment type="similarity">
    <text evidence="5">Belongs to the DarP family.</text>
</comment>
<dbReference type="GO" id="GO:0019843">
    <property type="term" value="F:rRNA binding"/>
    <property type="evidence" value="ECO:0007669"/>
    <property type="project" value="UniProtKB-UniRule"/>
</dbReference>
<organism evidence="6 7">
    <name type="scientific">Tepidimonas thermarum</name>
    <dbReference type="NCBI Taxonomy" id="335431"/>
    <lineage>
        <taxon>Bacteria</taxon>
        <taxon>Pseudomonadati</taxon>
        <taxon>Pseudomonadota</taxon>
        <taxon>Betaproteobacteria</taxon>
        <taxon>Burkholderiales</taxon>
        <taxon>Tepidimonas</taxon>
    </lineage>
</organism>
<dbReference type="HAMAP" id="MF_00765">
    <property type="entry name" value="DarP"/>
    <property type="match status" value="1"/>
</dbReference>
<dbReference type="SUPFAM" id="SSF158710">
    <property type="entry name" value="PSPTO4464-like"/>
    <property type="match status" value="1"/>
</dbReference>
<comment type="caution">
    <text evidence="6">The sequence shown here is derived from an EMBL/GenBank/DDBJ whole genome shotgun (WGS) entry which is preliminary data.</text>
</comment>
<keyword evidence="7" id="KW-1185">Reference proteome</keyword>
<dbReference type="NCBIfam" id="NF003593">
    <property type="entry name" value="PRK05255.1-1"/>
    <property type="match status" value="1"/>
</dbReference>
<dbReference type="AlphaFoldDB" id="A0A554X508"/>
<dbReference type="CDD" id="cd16331">
    <property type="entry name" value="YjgA-like"/>
    <property type="match status" value="1"/>
</dbReference>
<proteinExistence type="inferred from homology"/>
<comment type="subcellular location">
    <subcellularLocation>
        <location evidence="5">Cytoplasm</location>
    </subcellularLocation>
    <text evidence="5">Associates with late stage pre-50S ribosomal subunits.</text>
</comment>
<protein>
    <recommendedName>
        <fullName evidence="5">Dual-action ribosomal maturation protein DarP</fullName>
    </recommendedName>
    <alternativeName>
        <fullName evidence="5">Large ribosomal subunit assembly factor DarP</fullName>
    </alternativeName>
</protein>
<comment type="function">
    <text evidence="5">Member of a network of 50S ribosomal subunit biogenesis factors which assembles along the 30S-50S interface, preventing incorrect 23S rRNA structures from forming. Promotes peptidyl transferase center (PTC) maturation.</text>
</comment>
<evidence type="ECO:0000313" key="6">
    <source>
        <dbReference type="EMBL" id="TSE30903.1"/>
    </source>
</evidence>
<evidence type="ECO:0000256" key="3">
    <source>
        <dbReference type="ARBA" id="ARBA00022730"/>
    </source>
</evidence>
<dbReference type="InterPro" id="IPR023153">
    <property type="entry name" value="DarP_sf"/>
</dbReference>